<sequence length="370" mass="42323">MKSFILSLALMLFITACSTKKEVVFQKEIKKEIKQIEPKNRMEKVSFIEIEGFFEDDLNYALEVFKKDCKRSKRYELFKDVCLKAENEKDGRKFFITNFQPYKLIDSKSSDEGIITGYYEPLLYGSLTKTKKYKYPVYKIPKDLILSDDENVKNFKSRGKMVGNKIVPYDTRKQIEANPNNPNLEAIAYVDDKYDLFFLHIQGSGKIKLENGKIINVGYAQQNGWPFTGIGSYMLEKGYASRNELSIQGMKNFFIKNPDKIDEVLNINDSFIFFRVSPYGAAGSLGSVLTAKRNLAVDKDFIPLGMPIFLNTKNPVTKKPINQLMVAADVGGAIKGEIRADFFWGFGSEAFEYAGRMKEKGKMYVLMPKK</sequence>
<dbReference type="Pfam" id="PF03562">
    <property type="entry name" value="MltA"/>
    <property type="match status" value="1"/>
</dbReference>
<dbReference type="Gene3D" id="2.40.40.10">
    <property type="entry name" value="RlpA-like domain"/>
    <property type="match status" value="1"/>
</dbReference>
<keyword evidence="4" id="KW-0961">Cell wall biogenesis/degradation</keyword>
<dbReference type="CDD" id="cd14668">
    <property type="entry name" value="mlta_B"/>
    <property type="match status" value="1"/>
</dbReference>
<keyword evidence="3" id="KW-0456">Lyase</keyword>
<dbReference type="PANTHER" id="PTHR30124:SF0">
    <property type="entry name" value="MEMBRANE-BOUND LYTIC MUREIN TRANSGLYCOSYLASE A"/>
    <property type="match status" value="1"/>
</dbReference>
<dbReference type="GO" id="GO:0008933">
    <property type="term" value="F:peptidoglycan lytic transglycosylase activity"/>
    <property type="evidence" value="ECO:0007669"/>
    <property type="project" value="TreeGrafter"/>
</dbReference>
<organism evidence="6 7">
    <name type="scientific">Arcobacter cloacae</name>
    <dbReference type="NCBI Taxonomy" id="1054034"/>
    <lineage>
        <taxon>Bacteria</taxon>
        <taxon>Pseudomonadati</taxon>
        <taxon>Campylobacterota</taxon>
        <taxon>Epsilonproteobacteria</taxon>
        <taxon>Campylobacterales</taxon>
        <taxon>Arcobacteraceae</taxon>
        <taxon>Arcobacter</taxon>
    </lineage>
</organism>
<evidence type="ECO:0000256" key="4">
    <source>
        <dbReference type="ARBA" id="ARBA00023316"/>
    </source>
</evidence>
<protein>
    <recommendedName>
        <fullName evidence="2">peptidoglycan lytic exotransglycosylase</fullName>
        <ecNumber evidence="2">4.2.2.n1</ecNumber>
    </recommendedName>
    <alternativeName>
        <fullName evidence="5">Murein hydrolase A</fullName>
    </alternativeName>
</protein>
<evidence type="ECO:0000256" key="5">
    <source>
        <dbReference type="ARBA" id="ARBA00030918"/>
    </source>
</evidence>
<evidence type="ECO:0000256" key="3">
    <source>
        <dbReference type="ARBA" id="ARBA00023239"/>
    </source>
</evidence>
<evidence type="ECO:0000256" key="1">
    <source>
        <dbReference type="ARBA" id="ARBA00001420"/>
    </source>
</evidence>
<dbReference type="GO" id="GO:0071555">
    <property type="term" value="P:cell wall organization"/>
    <property type="evidence" value="ECO:0007669"/>
    <property type="project" value="UniProtKB-KW"/>
</dbReference>
<keyword evidence="7" id="KW-1185">Reference proteome</keyword>
<dbReference type="GO" id="GO:0004553">
    <property type="term" value="F:hydrolase activity, hydrolyzing O-glycosyl compounds"/>
    <property type="evidence" value="ECO:0007669"/>
    <property type="project" value="InterPro"/>
</dbReference>
<comment type="catalytic activity">
    <reaction evidence="1">
        <text>Exolytic cleavage of the (1-&gt;4)-beta-glycosidic linkage between N-acetylmuramic acid (MurNAc) and N-acetylglucosamine (GlcNAc) residues in peptidoglycan, from either the reducing or the non-reducing ends of the peptidoglycan chains, with concomitant formation of a 1,6-anhydrobond in the MurNAc residue.</text>
        <dbReference type="EC" id="4.2.2.n1"/>
    </reaction>
</comment>
<dbReference type="EC" id="4.2.2.n1" evidence="2"/>
<dbReference type="CDD" id="cd14485">
    <property type="entry name" value="mltA_like_LT_A"/>
    <property type="match status" value="1"/>
</dbReference>
<name>A0A6M8NA61_9BACT</name>
<dbReference type="GO" id="GO:0009253">
    <property type="term" value="P:peptidoglycan catabolic process"/>
    <property type="evidence" value="ECO:0007669"/>
    <property type="project" value="TreeGrafter"/>
</dbReference>
<dbReference type="SUPFAM" id="SSF50685">
    <property type="entry name" value="Barwin-like endoglucanases"/>
    <property type="match status" value="1"/>
</dbReference>
<evidence type="ECO:0000313" key="7">
    <source>
        <dbReference type="Proteomes" id="UP000290378"/>
    </source>
</evidence>
<dbReference type="EMBL" id="NXII01000001">
    <property type="protein sequence ID" value="RXI43243.1"/>
    <property type="molecule type" value="Genomic_DNA"/>
</dbReference>
<dbReference type="PROSITE" id="PS51257">
    <property type="entry name" value="PROKAR_LIPOPROTEIN"/>
    <property type="match status" value="1"/>
</dbReference>
<evidence type="ECO:0000256" key="2">
    <source>
        <dbReference type="ARBA" id="ARBA00012587"/>
    </source>
</evidence>
<gene>
    <name evidence="6" type="ORF">CP963_00485</name>
</gene>
<reference evidence="6 7" key="1">
    <citation type="submission" date="2017-09" db="EMBL/GenBank/DDBJ databases">
        <title>Genomics of the genus Arcobacter.</title>
        <authorList>
            <person name="Perez-Cataluna A."/>
            <person name="Figueras M.J."/>
            <person name="Salas-Masso N."/>
        </authorList>
    </citation>
    <scope>NUCLEOTIDE SEQUENCE [LARGE SCALE GENOMIC DNA]</scope>
    <source>
        <strain evidence="6 7">CECT 7834</strain>
    </source>
</reference>
<dbReference type="Pfam" id="PF06725">
    <property type="entry name" value="3D"/>
    <property type="match status" value="1"/>
</dbReference>
<comment type="caution">
    <text evidence="6">The sequence shown here is derived from an EMBL/GenBank/DDBJ whole genome shotgun (WGS) entry which is preliminary data.</text>
</comment>
<dbReference type="InterPro" id="IPR036908">
    <property type="entry name" value="RlpA-like_sf"/>
</dbReference>
<dbReference type="Gene3D" id="2.40.240.50">
    <property type="entry name" value="Barwin-like endoglucanases"/>
    <property type="match status" value="1"/>
</dbReference>
<dbReference type="InterPro" id="IPR010611">
    <property type="entry name" value="3D_dom"/>
</dbReference>
<dbReference type="InterPro" id="IPR005300">
    <property type="entry name" value="MltA_B"/>
</dbReference>
<dbReference type="RefSeq" id="WP_129012372.1">
    <property type="nucleotide sequence ID" value="NZ_CBCSEI010000002.1"/>
</dbReference>
<proteinExistence type="predicted"/>
<dbReference type="SMART" id="SM00925">
    <property type="entry name" value="MltA"/>
    <property type="match status" value="1"/>
</dbReference>
<dbReference type="InterPro" id="IPR026044">
    <property type="entry name" value="MltA"/>
</dbReference>
<evidence type="ECO:0000313" key="6">
    <source>
        <dbReference type="EMBL" id="RXI43243.1"/>
    </source>
</evidence>
<dbReference type="PIRSF" id="PIRSF019422">
    <property type="entry name" value="MltA"/>
    <property type="match status" value="1"/>
</dbReference>
<dbReference type="AlphaFoldDB" id="A0A6M8NA61"/>
<dbReference type="Proteomes" id="UP000290378">
    <property type="component" value="Unassembled WGS sequence"/>
</dbReference>
<accession>A0A6M8NA61</accession>
<dbReference type="PANTHER" id="PTHR30124">
    <property type="entry name" value="MEMBRANE-BOUND LYTIC MUREIN TRANSGLYCOSYLASE A"/>
    <property type="match status" value="1"/>
</dbReference>
<dbReference type="GO" id="GO:0009254">
    <property type="term" value="P:peptidoglycan turnover"/>
    <property type="evidence" value="ECO:0007669"/>
    <property type="project" value="InterPro"/>
</dbReference>
<dbReference type="GO" id="GO:0019867">
    <property type="term" value="C:outer membrane"/>
    <property type="evidence" value="ECO:0007669"/>
    <property type="project" value="InterPro"/>
</dbReference>